<proteinExistence type="predicted"/>
<evidence type="ECO:0008006" key="3">
    <source>
        <dbReference type="Google" id="ProtNLM"/>
    </source>
</evidence>
<accession>A0A1G9UAD4</accession>
<dbReference type="Proteomes" id="UP000198552">
    <property type="component" value="Unassembled WGS sequence"/>
</dbReference>
<protein>
    <recommendedName>
        <fullName evidence="3">IclR helix-turn-helix domain-containing protein</fullName>
    </recommendedName>
</protein>
<dbReference type="AlphaFoldDB" id="A0A1G9UAD4"/>
<evidence type="ECO:0000313" key="1">
    <source>
        <dbReference type="EMBL" id="SDM56782.1"/>
    </source>
</evidence>
<dbReference type="EMBL" id="FNHP01000008">
    <property type="protein sequence ID" value="SDM56782.1"/>
    <property type="molecule type" value="Genomic_DNA"/>
</dbReference>
<dbReference type="STRING" id="1527607.SAMN05428957_10866"/>
<dbReference type="OrthoDB" id="8593745at2"/>
<reference evidence="2" key="1">
    <citation type="submission" date="2016-10" db="EMBL/GenBank/DDBJ databases">
        <authorList>
            <person name="Varghese N."/>
            <person name="Submissions S."/>
        </authorList>
    </citation>
    <scope>NUCLEOTIDE SEQUENCE [LARGE SCALE GENOMIC DNA]</scope>
    <source>
        <strain evidence="2">EPL6</strain>
    </source>
</reference>
<keyword evidence="2" id="KW-1185">Reference proteome</keyword>
<dbReference type="Gene3D" id="1.10.10.10">
    <property type="entry name" value="Winged helix-like DNA-binding domain superfamily/Winged helix DNA-binding domain"/>
    <property type="match status" value="1"/>
</dbReference>
<organism evidence="1 2">
    <name type="scientific">Oryzisolibacter propanilivorax</name>
    <dbReference type="NCBI Taxonomy" id="1527607"/>
    <lineage>
        <taxon>Bacteria</taxon>
        <taxon>Pseudomonadati</taxon>
        <taxon>Pseudomonadota</taxon>
        <taxon>Betaproteobacteria</taxon>
        <taxon>Burkholderiales</taxon>
        <taxon>Comamonadaceae</taxon>
        <taxon>Oryzisolibacter</taxon>
    </lineage>
</organism>
<dbReference type="InterPro" id="IPR036388">
    <property type="entry name" value="WH-like_DNA-bd_sf"/>
</dbReference>
<evidence type="ECO:0000313" key="2">
    <source>
        <dbReference type="Proteomes" id="UP000198552"/>
    </source>
</evidence>
<dbReference type="RefSeq" id="WP_091571143.1">
    <property type="nucleotide sequence ID" value="NZ_FNHP01000008.1"/>
</dbReference>
<dbReference type="SUPFAM" id="SSF46785">
    <property type="entry name" value="Winged helix' DNA-binding domain"/>
    <property type="match status" value="1"/>
</dbReference>
<dbReference type="InterPro" id="IPR036390">
    <property type="entry name" value="WH_DNA-bd_sf"/>
</dbReference>
<sequence length="102" mass="11819">MSNPQHHQPARRALRLLWALQGHAFDGLRLKQVAQALQVAPPMALRDLELLADEGVAERIPGNEECWRLTPKLIQLARAHDDELRRVRQRIDDIDQRYTRAL</sequence>
<name>A0A1G9UAD4_9BURK</name>
<gene>
    <name evidence="1" type="ORF">SAMN05428957_10866</name>
</gene>